<feature type="transmembrane region" description="Helical" evidence="10">
    <location>
        <begin position="188"/>
        <end position="208"/>
    </location>
</feature>
<keyword evidence="2 10" id="KW-1003">Cell membrane</keyword>
<evidence type="ECO:0000256" key="2">
    <source>
        <dbReference type="ARBA" id="ARBA00022475"/>
    </source>
</evidence>
<dbReference type="EMBL" id="JBFNXX010000013">
    <property type="protein sequence ID" value="MEW9921237.1"/>
    <property type="molecule type" value="Genomic_DNA"/>
</dbReference>
<name>A0ABV3RQI5_9RHOB</name>
<dbReference type="InterPro" id="IPR004268">
    <property type="entry name" value="MurJ"/>
</dbReference>
<evidence type="ECO:0000256" key="6">
    <source>
        <dbReference type="ARBA" id="ARBA00022989"/>
    </source>
</evidence>
<feature type="transmembrane region" description="Helical" evidence="10">
    <location>
        <begin position="133"/>
        <end position="151"/>
    </location>
</feature>
<comment type="caution">
    <text evidence="12">The sequence shown here is derived from an EMBL/GenBank/DDBJ whole genome shotgun (WGS) entry which is preliminary data.</text>
</comment>
<keyword evidence="10 11" id="KW-0961">Cell wall biogenesis/degradation</keyword>
<evidence type="ECO:0000256" key="4">
    <source>
        <dbReference type="ARBA" id="ARBA00022960"/>
    </source>
</evidence>
<gene>
    <name evidence="10 12" type="primary">murJ</name>
    <name evidence="12" type="ORF">AB2B41_16620</name>
</gene>
<dbReference type="NCBIfam" id="TIGR01695">
    <property type="entry name" value="murJ_mviN"/>
    <property type="match status" value="1"/>
</dbReference>
<protein>
    <recommendedName>
        <fullName evidence="10">Probable lipid II flippase MurJ</fullName>
    </recommendedName>
</protein>
<dbReference type="PANTHER" id="PTHR47019:SF1">
    <property type="entry name" value="LIPID II FLIPPASE MURJ"/>
    <property type="match status" value="1"/>
</dbReference>
<dbReference type="CDD" id="cd13123">
    <property type="entry name" value="MATE_MurJ_like"/>
    <property type="match status" value="1"/>
</dbReference>
<evidence type="ECO:0000256" key="1">
    <source>
        <dbReference type="ARBA" id="ARBA00004651"/>
    </source>
</evidence>
<feature type="transmembrane region" description="Helical" evidence="10">
    <location>
        <begin position="347"/>
        <end position="365"/>
    </location>
</feature>
<feature type="transmembrane region" description="Helical" evidence="10">
    <location>
        <begin position="448"/>
        <end position="466"/>
    </location>
</feature>
<feature type="transmembrane region" description="Helical" evidence="10">
    <location>
        <begin position="92"/>
        <end position="113"/>
    </location>
</feature>
<keyword evidence="3 10" id="KW-0812">Transmembrane</keyword>
<feature type="transmembrane region" description="Helical" evidence="10">
    <location>
        <begin position="228"/>
        <end position="249"/>
    </location>
</feature>
<comment type="pathway">
    <text evidence="10">Cell wall biogenesis; peptidoglycan biosynthesis.</text>
</comment>
<evidence type="ECO:0000313" key="12">
    <source>
        <dbReference type="EMBL" id="MEW9921237.1"/>
    </source>
</evidence>
<sequence>MKPIRLMSGFFTVGIWTLLSRLLGFLREVLLLALIGPGPVMDAFVAAFRLPNMFRRFFAEGAFNAAFVPMFAKKYEGEEGAAKFAKDAFNGLGLVVLALVGLGMVFMPGFVWLTAEGFVGDERFDLTVGYGRIVFPYILCMSLAALFSGILNATGRFAVAAAAPVLLNICVIAAMVVGEMTGGPVITWLIWSIPLAGVAQLALTWRAAAGAGFALRPAWPHWTPDMKALIVIALPAALASGVVQINLVVGQLVASQYEKAVSWLFAADRLYQLPLGVVGIAVGIVLLPDLSRRLRSGDEEGARNALSRAAEISLALTIPSAVALLVVPQTLVSVMFERGASDVDDTAAIAAATAVYALGLPSFVLQKVLQPIYFAREDTRRPFHFALVAMVVNVVLAVGLAPYLTWFAPAIATSVAGWVMVFCLAIGARKYGDSVKFDMRLRRRIWRILAASAVMGVALVMGEAMLEYVLNTPWWRGLGLLVLIAIGAVSYFGAGELFGAFKISEFRRALRRGA</sequence>
<dbReference type="HAMAP" id="MF_02078">
    <property type="entry name" value="MurJ_MviN"/>
    <property type="match status" value="1"/>
</dbReference>
<organism evidence="12 13">
    <name type="scientific">Sulfitobacter sediminis</name>
    <dbReference type="NCBI Taxonomy" id="3234186"/>
    <lineage>
        <taxon>Bacteria</taxon>
        <taxon>Pseudomonadati</taxon>
        <taxon>Pseudomonadota</taxon>
        <taxon>Alphaproteobacteria</taxon>
        <taxon>Rhodobacterales</taxon>
        <taxon>Roseobacteraceae</taxon>
        <taxon>Sulfitobacter</taxon>
    </lineage>
</organism>
<feature type="transmembrane region" description="Helical" evidence="10">
    <location>
        <begin position="309"/>
        <end position="327"/>
    </location>
</feature>
<keyword evidence="6 10" id="KW-1133">Transmembrane helix</keyword>
<evidence type="ECO:0000256" key="7">
    <source>
        <dbReference type="ARBA" id="ARBA00023136"/>
    </source>
</evidence>
<feature type="transmembrane region" description="Helical" evidence="10">
    <location>
        <begin position="385"/>
        <end position="404"/>
    </location>
</feature>
<evidence type="ECO:0000256" key="10">
    <source>
        <dbReference type="HAMAP-Rule" id="MF_02078"/>
    </source>
</evidence>
<evidence type="ECO:0000256" key="11">
    <source>
        <dbReference type="PIRNR" id="PIRNR002869"/>
    </source>
</evidence>
<feature type="transmembrane region" description="Helical" evidence="10">
    <location>
        <begin position="158"/>
        <end position="176"/>
    </location>
</feature>
<feature type="transmembrane region" description="Helical" evidence="10">
    <location>
        <begin position="7"/>
        <end position="23"/>
    </location>
</feature>
<keyword evidence="10" id="KW-0997">Cell inner membrane</keyword>
<keyword evidence="7 10" id="KW-0472">Membrane</keyword>
<dbReference type="RefSeq" id="WP_367878938.1">
    <property type="nucleotide sequence ID" value="NZ_JBFNXX010000013.1"/>
</dbReference>
<dbReference type="PIRSF" id="PIRSF002869">
    <property type="entry name" value="MviN"/>
    <property type="match status" value="1"/>
</dbReference>
<evidence type="ECO:0000256" key="5">
    <source>
        <dbReference type="ARBA" id="ARBA00022984"/>
    </source>
</evidence>
<reference evidence="12 13" key="1">
    <citation type="submission" date="2024-07" db="EMBL/GenBank/DDBJ databases">
        <title>Marimonas sp.nov., isolated from tidal-flat sediment.</title>
        <authorList>
            <person name="Jayan J.N."/>
            <person name="Lee S.S."/>
        </authorList>
    </citation>
    <scope>NUCLEOTIDE SEQUENCE [LARGE SCALE GENOMIC DNA]</scope>
    <source>
        <strain evidence="12 13">MJW-29</strain>
    </source>
</reference>
<feature type="transmembrane region" description="Helical" evidence="10">
    <location>
        <begin position="29"/>
        <end position="48"/>
    </location>
</feature>
<feature type="transmembrane region" description="Helical" evidence="10">
    <location>
        <begin position="269"/>
        <end position="288"/>
    </location>
</feature>
<comment type="similarity">
    <text evidence="9 10 11">Belongs to the MurJ/MviN family.</text>
</comment>
<dbReference type="PRINTS" id="PR01806">
    <property type="entry name" value="VIRFACTRMVIN"/>
</dbReference>
<evidence type="ECO:0000313" key="13">
    <source>
        <dbReference type="Proteomes" id="UP001556098"/>
    </source>
</evidence>
<evidence type="ECO:0000256" key="9">
    <source>
        <dbReference type="ARBA" id="ARBA00061532"/>
    </source>
</evidence>
<keyword evidence="5 10" id="KW-0573">Peptidoglycan synthesis</keyword>
<comment type="function">
    <text evidence="8 10 11">Involved in peptidoglycan biosynthesis. Transports lipid-linked peptidoglycan precursors from the inner to the outer leaflet of the cytoplasmic membrane.</text>
</comment>
<dbReference type="Proteomes" id="UP001556098">
    <property type="component" value="Unassembled WGS sequence"/>
</dbReference>
<keyword evidence="10 11" id="KW-0813">Transport</keyword>
<keyword evidence="13" id="KW-1185">Reference proteome</keyword>
<evidence type="ECO:0000256" key="3">
    <source>
        <dbReference type="ARBA" id="ARBA00022692"/>
    </source>
</evidence>
<comment type="subcellular location">
    <subcellularLocation>
        <location evidence="10">Cell inner membrane</location>
        <topology evidence="10">Multi-pass membrane protein</topology>
    </subcellularLocation>
    <subcellularLocation>
        <location evidence="1">Cell membrane</location>
        <topology evidence="1">Multi-pass membrane protein</topology>
    </subcellularLocation>
</comment>
<accession>A0ABV3RQI5</accession>
<keyword evidence="4 10" id="KW-0133">Cell shape</keyword>
<evidence type="ECO:0000256" key="8">
    <source>
        <dbReference type="ARBA" id="ARBA00060041"/>
    </source>
</evidence>
<proteinExistence type="inferred from homology"/>
<feature type="transmembrane region" description="Helical" evidence="10">
    <location>
        <begin position="478"/>
        <end position="501"/>
    </location>
</feature>
<dbReference type="PANTHER" id="PTHR47019">
    <property type="entry name" value="LIPID II FLIPPASE MURJ"/>
    <property type="match status" value="1"/>
</dbReference>
<feature type="transmembrane region" description="Helical" evidence="10">
    <location>
        <begin position="410"/>
        <end position="428"/>
    </location>
</feature>
<dbReference type="Pfam" id="PF03023">
    <property type="entry name" value="MurJ"/>
    <property type="match status" value="1"/>
</dbReference>
<dbReference type="InterPro" id="IPR051050">
    <property type="entry name" value="Lipid_II_flippase_MurJ/MviN"/>
</dbReference>